<dbReference type="PROSITE" id="PS50893">
    <property type="entry name" value="ABC_TRANSPORTER_2"/>
    <property type="match status" value="1"/>
</dbReference>
<keyword evidence="6" id="KW-0132">Cell division</keyword>
<reference evidence="6 7" key="1">
    <citation type="journal article" date="2015" name="Nature">
        <title>rRNA introns, odd ribosomes, and small enigmatic genomes across a large radiation of phyla.</title>
        <authorList>
            <person name="Brown C.T."/>
            <person name="Hug L.A."/>
            <person name="Thomas B.C."/>
            <person name="Sharon I."/>
            <person name="Castelle C.J."/>
            <person name="Singh A."/>
            <person name="Wilkins M.J."/>
            <person name="Williams K.H."/>
            <person name="Banfield J.F."/>
        </authorList>
    </citation>
    <scope>NUCLEOTIDE SEQUENCE [LARGE SCALE GENOMIC DNA]</scope>
</reference>
<dbReference type="InterPro" id="IPR015854">
    <property type="entry name" value="ABC_transpr_LolD-like"/>
</dbReference>
<comment type="caution">
    <text evidence="6">The sequence shown here is derived from an EMBL/GenBank/DDBJ whole genome shotgun (WGS) entry which is preliminary data.</text>
</comment>
<dbReference type="GO" id="GO:0016887">
    <property type="term" value="F:ATP hydrolysis activity"/>
    <property type="evidence" value="ECO:0007669"/>
    <property type="project" value="InterPro"/>
</dbReference>
<dbReference type="CDD" id="cd03255">
    <property type="entry name" value="ABC_MJ0796_LolCDE_FtsE"/>
    <property type="match status" value="1"/>
</dbReference>
<dbReference type="InterPro" id="IPR027417">
    <property type="entry name" value="P-loop_NTPase"/>
</dbReference>
<dbReference type="GO" id="GO:0051301">
    <property type="term" value="P:cell division"/>
    <property type="evidence" value="ECO:0007669"/>
    <property type="project" value="UniProtKB-KW"/>
</dbReference>
<dbReference type="SMART" id="SM00382">
    <property type="entry name" value="AAA"/>
    <property type="match status" value="1"/>
</dbReference>
<dbReference type="GO" id="GO:0022857">
    <property type="term" value="F:transmembrane transporter activity"/>
    <property type="evidence" value="ECO:0007669"/>
    <property type="project" value="TreeGrafter"/>
</dbReference>
<feature type="domain" description="ABC transporter" evidence="5">
    <location>
        <begin position="2"/>
        <end position="226"/>
    </location>
</feature>
<evidence type="ECO:0000256" key="3">
    <source>
        <dbReference type="ARBA" id="ARBA00022741"/>
    </source>
</evidence>
<dbReference type="Gene3D" id="3.40.50.300">
    <property type="entry name" value="P-loop containing nucleotide triphosphate hydrolases"/>
    <property type="match status" value="1"/>
</dbReference>
<dbReference type="PANTHER" id="PTHR24220:SF470">
    <property type="entry name" value="CELL DIVISION ATP-BINDING PROTEIN FTSE"/>
    <property type="match status" value="1"/>
</dbReference>
<accession>A0A0G1UV21</accession>
<dbReference type="FunFam" id="3.40.50.300:FF:000056">
    <property type="entry name" value="Cell division ATP-binding protein FtsE"/>
    <property type="match status" value="1"/>
</dbReference>
<evidence type="ECO:0000256" key="4">
    <source>
        <dbReference type="ARBA" id="ARBA00022840"/>
    </source>
</evidence>
<evidence type="ECO:0000313" key="7">
    <source>
        <dbReference type="Proteomes" id="UP000034694"/>
    </source>
</evidence>
<keyword evidence="3" id="KW-0547">Nucleotide-binding</keyword>
<keyword evidence="4 6" id="KW-0067">ATP-binding</keyword>
<sequence length="226" mass="24951">MVTARNLTKKFGDITALWDITFNIEPGEFVFLTGTSGSGKTTLFRLIMRNLGLTAGELVVDGKHVHKIKTKDLPAYRRRIGPVFQDFKLLSDRSVWENIALPLEVRSIKPTDIASSVKIALEMVGLTDRSHLFPGQLSGGELQRVGLARAVVSKPKLILADEPTGNLDPKTAHSIVSLLKEIHEELKTTVIMATHNADIVNRFGLRVITLSEGKLIKDSPKGKYDE</sequence>
<gene>
    <name evidence="6" type="ORF">UY28_C0008G0025</name>
</gene>
<name>A0A0G1UV21_9BACT</name>
<dbReference type="Proteomes" id="UP000034694">
    <property type="component" value="Unassembled WGS sequence"/>
</dbReference>
<dbReference type="GO" id="GO:0005524">
    <property type="term" value="F:ATP binding"/>
    <property type="evidence" value="ECO:0007669"/>
    <property type="project" value="UniProtKB-KW"/>
</dbReference>
<dbReference type="InterPro" id="IPR003593">
    <property type="entry name" value="AAA+_ATPase"/>
</dbReference>
<keyword evidence="6" id="KW-0131">Cell cycle</keyword>
<dbReference type="PROSITE" id="PS00211">
    <property type="entry name" value="ABC_TRANSPORTER_1"/>
    <property type="match status" value="1"/>
</dbReference>
<protein>
    <submittedName>
        <fullName evidence="6">Cell division ATP-binding protein FtsE</fullName>
    </submittedName>
</protein>
<dbReference type="SUPFAM" id="SSF52540">
    <property type="entry name" value="P-loop containing nucleoside triphosphate hydrolases"/>
    <property type="match status" value="1"/>
</dbReference>
<organism evidence="6 7">
    <name type="scientific">Candidatus Amesbacteria bacterium GW2011_GWB1_48_13</name>
    <dbReference type="NCBI Taxonomy" id="1618362"/>
    <lineage>
        <taxon>Bacteria</taxon>
        <taxon>Candidatus Amesiibacteriota</taxon>
    </lineage>
</organism>
<dbReference type="EMBL" id="LCPK01000008">
    <property type="protein sequence ID" value="KKU98079.1"/>
    <property type="molecule type" value="Genomic_DNA"/>
</dbReference>
<dbReference type="Pfam" id="PF00005">
    <property type="entry name" value="ABC_tran"/>
    <property type="match status" value="1"/>
</dbReference>
<evidence type="ECO:0000256" key="1">
    <source>
        <dbReference type="ARBA" id="ARBA00005417"/>
    </source>
</evidence>
<evidence type="ECO:0000259" key="5">
    <source>
        <dbReference type="PROSITE" id="PS50893"/>
    </source>
</evidence>
<dbReference type="InterPro" id="IPR017871">
    <property type="entry name" value="ABC_transporter-like_CS"/>
</dbReference>
<keyword evidence="2" id="KW-0813">Transport</keyword>
<dbReference type="GO" id="GO:0005886">
    <property type="term" value="C:plasma membrane"/>
    <property type="evidence" value="ECO:0007669"/>
    <property type="project" value="TreeGrafter"/>
</dbReference>
<proteinExistence type="inferred from homology"/>
<dbReference type="AlphaFoldDB" id="A0A0G1UV21"/>
<comment type="similarity">
    <text evidence="1">Belongs to the ABC transporter superfamily.</text>
</comment>
<dbReference type="InterPro" id="IPR003439">
    <property type="entry name" value="ABC_transporter-like_ATP-bd"/>
</dbReference>
<evidence type="ECO:0000256" key="2">
    <source>
        <dbReference type="ARBA" id="ARBA00022448"/>
    </source>
</evidence>
<dbReference type="PATRIC" id="fig|1618362.3.peg.310"/>
<evidence type="ECO:0000313" key="6">
    <source>
        <dbReference type="EMBL" id="KKU98079.1"/>
    </source>
</evidence>
<dbReference type="PANTHER" id="PTHR24220">
    <property type="entry name" value="IMPORT ATP-BINDING PROTEIN"/>
    <property type="match status" value="1"/>
</dbReference>
<dbReference type="InterPro" id="IPR017911">
    <property type="entry name" value="MacB-like_ATP-bd"/>
</dbReference>